<comment type="caution">
    <text evidence="1">The sequence shown here is derived from an EMBL/GenBank/DDBJ whole genome shotgun (WGS) entry which is preliminary data.</text>
</comment>
<protein>
    <submittedName>
        <fullName evidence="1">Uncharacterized protein</fullName>
    </submittedName>
</protein>
<gene>
    <name evidence="1" type="ORF">KI688_010576</name>
</gene>
<accession>A0A9P7XVW5</accession>
<sequence length="506" mass="57157">MFPKTQTCQASDGTEAEVPTIHYLPTLQYIISWTNITNAFPNAYLVKHGDTILPFLSDKDKTRELLRKACQVSDYRLAKALSISGTLSYYPPIKSNTHTYQLQDASNPRPFIVLSTRDGSTNELLDQFRLYYLYCRLAGVFLEKYGVYMLALLQMVKFGVSAGGVVVPRLLQFRAIQEGGHEEEESFEERVDFAISRMHKVQQEQQQRQDFDSARAMTFSLTSLQWEMIDELGSFLEDHDYDGADSNSSSTPGDLYKATSAKEGHVRWMCSIHYNELYPEVTRRPVLEAIQDNNGSFNERKGTAKVRIANAARGADFCWALLSTPFLQHIYIFLNWIATAADLKELVFAILQSNLQQIELSVQADSSATLQGQPTLHNRTQTIQQKLDLNTPSASRFLSWCVNLETLTVTTLQSMYIPAMKTYDQLRGLKVEYIPSEQLSLLVMALTNSPPSIDTFHRGLANGSIWRPVELALASVLSAGRARRRLLNLCPLGKARQTLWPSIVHC</sequence>
<dbReference type="Proteomes" id="UP000707451">
    <property type="component" value="Unassembled WGS sequence"/>
</dbReference>
<keyword evidence="2" id="KW-1185">Reference proteome</keyword>
<organism evidence="1 2">
    <name type="scientific">Linnemannia hyalina</name>
    <dbReference type="NCBI Taxonomy" id="64524"/>
    <lineage>
        <taxon>Eukaryota</taxon>
        <taxon>Fungi</taxon>
        <taxon>Fungi incertae sedis</taxon>
        <taxon>Mucoromycota</taxon>
        <taxon>Mortierellomycotina</taxon>
        <taxon>Mortierellomycetes</taxon>
        <taxon>Mortierellales</taxon>
        <taxon>Mortierellaceae</taxon>
        <taxon>Linnemannia</taxon>
    </lineage>
</organism>
<reference evidence="1" key="1">
    <citation type="submission" date="2021-06" db="EMBL/GenBank/DDBJ databases">
        <title>Genome Sequence of Mortierella hyaline Strain SCG-10, a Cold-Adapted, Nitrate-Reducing Fungus Isolated from Soil in Minnesota, USA.</title>
        <authorList>
            <person name="Aldossari N."/>
        </authorList>
    </citation>
    <scope>NUCLEOTIDE SEQUENCE</scope>
    <source>
        <strain evidence="1">SCG-10</strain>
    </source>
</reference>
<dbReference type="AlphaFoldDB" id="A0A9P7XVW5"/>
<evidence type="ECO:0000313" key="2">
    <source>
        <dbReference type="Proteomes" id="UP000707451"/>
    </source>
</evidence>
<dbReference type="EMBL" id="JAHRHY010000006">
    <property type="protein sequence ID" value="KAG9068310.1"/>
    <property type="molecule type" value="Genomic_DNA"/>
</dbReference>
<proteinExistence type="predicted"/>
<dbReference type="OrthoDB" id="2410971at2759"/>
<name>A0A9P7XVW5_9FUNG</name>
<evidence type="ECO:0000313" key="1">
    <source>
        <dbReference type="EMBL" id="KAG9068310.1"/>
    </source>
</evidence>